<dbReference type="Pfam" id="PF13378">
    <property type="entry name" value="MR_MLE_C"/>
    <property type="match status" value="1"/>
</dbReference>
<dbReference type="GO" id="GO:0016052">
    <property type="term" value="P:carbohydrate catabolic process"/>
    <property type="evidence" value="ECO:0007669"/>
    <property type="project" value="TreeGrafter"/>
</dbReference>
<dbReference type="OrthoDB" id="42605at2157"/>
<dbReference type="Pfam" id="PF02746">
    <property type="entry name" value="MR_MLE_N"/>
    <property type="match status" value="1"/>
</dbReference>
<dbReference type="GO" id="GO:0000287">
    <property type="term" value="F:magnesium ion binding"/>
    <property type="evidence" value="ECO:0007669"/>
    <property type="project" value="TreeGrafter"/>
</dbReference>
<dbReference type="SUPFAM" id="SSF54826">
    <property type="entry name" value="Enolase N-terminal domain-like"/>
    <property type="match status" value="1"/>
</dbReference>
<dbReference type="PANTHER" id="PTHR13794:SF58">
    <property type="entry name" value="MITOCHONDRIAL ENOLASE SUPERFAMILY MEMBER 1"/>
    <property type="match status" value="1"/>
</dbReference>
<keyword evidence="3" id="KW-0460">Magnesium</keyword>
<dbReference type="SFLD" id="SFLDG00179">
    <property type="entry name" value="mandelate_racemase"/>
    <property type="match status" value="1"/>
</dbReference>
<dbReference type="SUPFAM" id="SSF51604">
    <property type="entry name" value="Enolase C-terminal domain-like"/>
    <property type="match status" value="1"/>
</dbReference>
<dbReference type="InterPro" id="IPR013341">
    <property type="entry name" value="Mandelate_racemase_N_dom"/>
</dbReference>
<keyword evidence="2" id="KW-0479">Metal-binding</keyword>
<evidence type="ECO:0000313" key="5">
    <source>
        <dbReference type="EMBL" id="TSD13703.1"/>
    </source>
</evidence>
<evidence type="ECO:0000256" key="3">
    <source>
        <dbReference type="ARBA" id="ARBA00022842"/>
    </source>
</evidence>
<evidence type="ECO:0000259" key="4">
    <source>
        <dbReference type="SMART" id="SM00922"/>
    </source>
</evidence>
<dbReference type="Gene3D" id="3.30.390.10">
    <property type="entry name" value="Enolase-like, N-terminal domain"/>
    <property type="match status" value="1"/>
</dbReference>
<dbReference type="SFLD" id="SFLDS00001">
    <property type="entry name" value="Enolase"/>
    <property type="match status" value="1"/>
</dbReference>
<dbReference type="RefSeq" id="WP_144262226.1">
    <property type="nucleotide sequence ID" value="NZ_QMDX01000006.1"/>
</dbReference>
<dbReference type="InterPro" id="IPR029065">
    <property type="entry name" value="Enolase_C-like"/>
</dbReference>
<dbReference type="Proteomes" id="UP000319894">
    <property type="component" value="Unassembled WGS sequence"/>
</dbReference>
<evidence type="ECO:0000256" key="2">
    <source>
        <dbReference type="ARBA" id="ARBA00022723"/>
    </source>
</evidence>
<dbReference type="InterPro" id="IPR036849">
    <property type="entry name" value="Enolase-like_C_sf"/>
</dbReference>
<accession>A0A554N8I3</accession>
<evidence type="ECO:0000256" key="1">
    <source>
        <dbReference type="ARBA" id="ARBA00001946"/>
    </source>
</evidence>
<reference evidence="5 6" key="1">
    <citation type="submission" date="2018-06" db="EMBL/GenBank/DDBJ databases">
        <title>Natronomonas sp. F16-60 a new haloarchaeon isolated from a solar saltern of Isla Cristina, Huelva, Spain.</title>
        <authorList>
            <person name="Duran-Viseras A."/>
            <person name="Sanchez-Porro C."/>
            <person name="Ventosa A."/>
        </authorList>
    </citation>
    <scope>NUCLEOTIDE SEQUENCE [LARGE SCALE GENOMIC DNA]</scope>
    <source>
        <strain evidence="5 6">F16-60</strain>
    </source>
</reference>
<comment type="cofactor">
    <cofactor evidence="1">
        <name>Mg(2+)</name>
        <dbReference type="ChEBI" id="CHEBI:18420"/>
    </cofactor>
</comment>
<dbReference type="SMART" id="SM00922">
    <property type="entry name" value="MR_MLE"/>
    <property type="match status" value="1"/>
</dbReference>
<dbReference type="PANTHER" id="PTHR13794">
    <property type="entry name" value="ENOLASE SUPERFAMILY, MANDELATE RACEMASE"/>
    <property type="match status" value="1"/>
</dbReference>
<sequence>MQITGIEQTHLDGAVDGTFYPTWIPGYPQSTHELELFEVHTDAGITGYAASPSFAGGLQYGDQLSLFLTGEDPHNVEGIMRKLETVNLVGPRPWHLEMALWDVIGKDAGKPVYELLGAEATDIPCYASTGEYRPADERVDYIQDRIDEGFEAVKLRVTEVEHIELVREIRDHFPDLPLMVDANKGWTVRVMEEETRWSFADAVEFARGLDEAGDVRWLEEPLPRHDYRAYARLREKVDVPIAGGEFNNGTHHFREFAKHEALDVFQPDAALATGIRGGVEVAAMAEAFGARFVPHTWTNALGFAANLHTMTAAGSDWCEYPMEPPWTPDVWSFMLEGGFGHEDGSIRAPEEPGLGVDIDGAVLAEAKAEDEG</sequence>
<dbReference type="Gene3D" id="3.20.20.120">
    <property type="entry name" value="Enolase-like C-terminal domain"/>
    <property type="match status" value="1"/>
</dbReference>
<evidence type="ECO:0000313" key="6">
    <source>
        <dbReference type="Proteomes" id="UP000319894"/>
    </source>
</evidence>
<keyword evidence="6" id="KW-1185">Reference proteome</keyword>
<name>A0A554N8I3_9EURY</name>
<dbReference type="AlphaFoldDB" id="A0A554N8I3"/>
<dbReference type="InterPro" id="IPR013342">
    <property type="entry name" value="Mandelate_racemase_C"/>
</dbReference>
<comment type="caution">
    <text evidence="5">The sequence shown here is derived from an EMBL/GenBank/DDBJ whole genome shotgun (WGS) entry which is preliminary data.</text>
</comment>
<proteinExistence type="predicted"/>
<gene>
    <name evidence="5" type="ORF">DP107_11075</name>
</gene>
<dbReference type="CDD" id="cd03316">
    <property type="entry name" value="MR_like"/>
    <property type="match status" value="1"/>
</dbReference>
<dbReference type="EMBL" id="QMDX01000006">
    <property type="protein sequence ID" value="TSD13703.1"/>
    <property type="molecule type" value="Genomic_DNA"/>
</dbReference>
<organism evidence="5 6">
    <name type="scientific">Haloglomus irregulare</name>
    <dbReference type="NCBI Taxonomy" id="2234134"/>
    <lineage>
        <taxon>Archaea</taxon>
        <taxon>Methanobacteriati</taxon>
        <taxon>Methanobacteriota</taxon>
        <taxon>Stenosarchaea group</taxon>
        <taxon>Halobacteria</taxon>
        <taxon>Halobacteriales</taxon>
        <taxon>Natronomonadaceae</taxon>
        <taxon>Haloglomus</taxon>
    </lineage>
</organism>
<dbReference type="InParanoid" id="A0A554N8I3"/>
<dbReference type="GO" id="GO:0016836">
    <property type="term" value="F:hydro-lyase activity"/>
    <property type="evidence" value="ECO:0007669"/>
    <property type="project" value="TreeGrafter"/>
</dbReference>
<protein>
    <recommendedName>
        <fullName evidence="4">Mandelate racemase/muconate lactonizing enzyme C-terminal domain-containing protein</fullName>
    </recommendedName>
</protein>
<dbReference type="InterPro" id="IPR029017">
    <property type="entry name" value="Enolase-like_N"/>
</dbReference>
<dbReference type="InterPro" id="IPR046945">
    <property type="entry name" value="RHMD-like"/>
</dbReference>
<feature type="domain" description="Mandelate racemase/muconate lactonizing enzyme C-terminal" evidence="4">
    <location>
        <begin position="135"/>
        <end position="240"/>
    </location>
</feature>